<dbReference type="Gene3D" id="3.30.360.10">
    <property type="entry name" value="Dihydrodipicolinate Reductase, domain 2"/>
    <property type="match status" value="1"/>
</dbReference>
<protein>
    <submittedName>
        <fullName evidence="4">Putative dehydrogenase</fullName>
    </submittedName>
</protein>
<keyword evidence="1" id="KW-0560">Oxidoreductase</keyword>
<dbReference type="GO" id="GO:0000166">
    <property type="term" value="F:nucleotide binding"/>
    <property type="evidence" value="ECO:0007669"/>
    <property type="project" value="InterPro"/>
</dbReference>
<name>A0A4R7J7B7_9ACTN</name>
<dbReference type="SUPFAM" id="SSF51735">
    <property type="entry name" value="NAD(P)-binding Rossmann-fold domains"/>
    <property type="match status" value="1"/>
</dbReference>
<dbReference type="Proteomes" id="UP000295371">
    <property type="component" value="Unassembled WGS sequence"/>
</dbReference>
<accession>A0A4R7J7B7</accession>
<gene>
    <name evidence="4" type="ORF">CLV29_0941</name>
</gene>
<dbReference type="PANTHER" id="PTHR43818">
    <property type="entry name" value="BCDNA.GH03377"/>
    <property type="match status" value="1"/>
</dbReference>
<dbReference type="InterPro" id="IPR055170">
    <property type="entry name" value="GFO_IDH_MocA-like_dom"/>
</dbReference>
<comment type="caution">
    <text evidence="4">The sequence shown here is derived from an EMBL/GenBank/DDBJ whole genome shotgun (WGS) entry which is preliminary data.</text>
</comment>
<proteinExistence type="predicted"/>
<evidence type="ECO:0000313" key="5">
    <source>
        <dbReference type="Proteomes" id="UP000295371"/>
    </source>
</evidence>
<evidence type="ECO:0000313" key="4">
    <source>
        <dbReference type="EMBL" id="TDT33330.1"/>
    </source>
</evidence>
<dbReference type="PANTHER" id="PTHR43818:SF11">
    <property type="entry name" value="BCDNA.GH03377"/>
    <property type="match status" value="1"/>
</dbReference>
<dbReference type="SUPFAM" id="SSF55347">
    <property type="entry name" value="Glyceraldehyde-3-phosphate dehydrogenase-like, C-terminal domain"/>
    <property type="match status" value="1"/>
</dbReference>
<organism evidence="4 5">
    <name type="scientific">Naumannella halotolerans</name>
    <dbReference type="NCBI Taxonomy" id="993414"/>
    <lineage>
        <taxon>Bacteria</taxon>
        <taxon>Bacillati</taxon>
        <taxon>Actinomycetota</taxon>
        <taxon>Actinomycetes</taxon>
        <taxon>Propionibacteriales</taxon>
        <taxon>Propionibacteriaceae</taxon>
        <taxon>Naumannella</taxon>
    </lineage>
</organism>
<feature type="domain" description="Gfo/Idh/MocA-like oxidoreductase N-terminal" evidence="2">
    <location>
        <begin position="15"/>
        <end position="135"/>
    </location>
</feature>
<evidence type="ECO:0000256" key="1">
    <source>
        <dbReference type="ARBA" id="ARBA00023002"/>
    </source>
</evidence>
<dbReference type="Pfam" id="PF22725">
    <property type="entry name" value="GFO_IDH_MocA_C3"/>
    <property type="match status" value="1"/>
</dbReference>
<dbReference type="InterPro" id="IPR036291">
    <property type="entry name" value="NAD(P)-bd_dom_sf"/>
</dbReference>
<dbReference type="RefSeq" id="WP_208292752.1">
    <property type="nucleotide sequence ID" value="NZ_SOAW01000001.1"/>
</dbReference>
<dbReference type="InterPro" id="IPR050463">
    <property type="entry name" value="Gfo/Idh/MocA_oxidrdct_glycsds"/>
</dbReference>
<keyword evidence="5" id="KW-1185">Reference proteome</keyword>
<reference evidence="4 5" key="1">
    <citation type="submission" date="2019-03" db="EMBL/GenBank/DDBJ databases">
        <title>Genomic Encyclopedia of Archaeal and Bacterial Type Strains, Phase II (KMG-II): from individual species to whole genera.</title>
        <authorList>
            <person name="Goeker M."/>
        </authorList>
    </citation>
    <scope>NUCLEOTIDE SEQUENCE [LARGE SCALE GENOMIC DNA]</scope>
    <source>
        <strain evidence="4 5">DSM 24323</strain>
    </source>
</reference>
<dbReference type="Pfam" id="PF01408">
    <property type="entry name" value="GFO_IDH_MocA"/>
    <property type="match status" value="1"/>
</dbReference>
<dbReference type="Gene3D" id="3.40.50.720">
    <property type="entry name" value="NAD(P)-binding Rossmann-like Domain"/>
    <property type="match status" value="1"/>
</dbReference>
<sequence>MQHSSPQATVSGSLGIGMVGYAFMGRAHSQGWLGAREFFSPPLWPQLRTVAGRNRAGAQELADHFGWGGVTTDWQDLLSDDGIGLVDICTPGDTHAEIAIAALEAGRHVLVEKPMANTVAEAERMAAAAERAAARGQIAMVGFTYRRVPAVQLARQIVAEGKLGTIRLIRAEYLQDWLVDSAAPFTWRSDRELAGSGALGDIGAHAIDLAQFVSGELITEVSGLLDTAVATRTDAEGVAQEVTVDDTAAFLTRFQGGAVGNFTATRMATGRKNSLRLEISGELGAISFDLEDLNVLQLQDTSEGDRAGFRRIDVTEPSHRYLSGWWPPGHALGYQHGFTHQALDLLNGIAAGENPRPTFADALGVQRVLQSVEDSARDRSWVAVDQLARTDN</sequence>
<dbReference type="InterPro" id="IPR000683">
    <property type="entry name" value="Gfo/Idh/MocA-like_OxRdtase_N"/>
</dbReference>
<feature type="domain" description="GFO/IDH/MocA-like oxidoreductase" evidence="3">
    <location>
        <begin position="151"/>
        <end position="286"/>
    </location>
</feature>
<evidence type="ECO:0000259" key="2">
    <source>
        <dbReference type="Pfam" id="PF01408"/>
    </source>
</evidence>
<dbReference type="EMBL" id="SOAW01000001">
    <property type="protein sequence ID" value="TDT33330.1"/>
    <property type="molecule type" value="Genomic_DNA"/>
</dbReference>
<dbReference type="GO" id="GO:0016491">
    <property type="term" value="F:oxidoreductase activity"/>
    <property type="evidence" value="ECO:0007669"/>
    <property type="project" value="UniProtKB-KW"/>
</dbReference>
<evidence type="ECO:0000259" key="3">
    <source>
        <dbReference type="Pfam" id="PF22725"/>
    </source>
</evidence>
<dbReference type="AlphaFoldDB" id="A0A4R7J7B7"/>